<dbReference type="Pfam" id="PF00387">
    <property type="entry name" value="PI-PLC-Y"/>
    <property type="match status" value="1"/>
</dbReference>
<dbReference type="PROSITE" id="PS50008">
    <property type="entry name" value="PIPLC_Y_DOMAIN"/>
    <property type="match status" value="1"/>
</dbReference>
<dbReference type="OrthoDB" id="269822at2759"/>
<feature type="region of interest" description="Disordered" evidence="2">
    <location>
        <begin position="1158"/>
        <end position="1205"/>
    </location>
</feature>
<dbReference type="GO" id="GO:0004435">
    <property type="term" value="F:phosphatidylinositol-4,5-bisphosphate phospholipase C activity"/>
    <property type="evidence" value="ECO:0007669"/>
    <property type="project" value="UniProtKB-EC"/>
</dbReference>
<keyword evidence="1" id="KW-0378">Hydrolase</keyword>
<dbReference type="GO" id="GO:0046488">
    <property type="term" value="P:phosphatidylinositol metabolic process"/>
    <property type="evidence" value="ECO:0007669"/>
    <property type="project" value="TreeGrafter"/>
</dbReference>
<dbReference type="PROSITE" id="PS50007">
    <property type="entry name" value="PIPLC_X_DOMAIN"/>
    <property type="match status" value="1"/>
</dbReference>
<evidence type="ECO:0000313" key="5">
    <source>
        <dbReference type="Proteomes" id="UP000054560"/>
    </source>
</evidence>
<reference evidence="4 5" key="1">
    <citation type="submission" date="2011-02" db="EMBL/GenBank/DDBJ databases">
        <title>The Genome Sequence of Sphaeroforma arctica JP610.</title>
        <authorList>
            <consortium name="The Broad Institute Genome Sequencing Platform"/>
            <person name="Russ C."/>
            <person name="Cuomo C."/>
            <person name="Young S.K."/>
            <person name="Zeng Q."/>
            <person name="Gargeya S."/>
            <person name="Alvarado L."/>
            <person name="Berlin A."/>
            <person name="Chapman S.B."/>
            <person name="Chen Z."/>
            <person name="Freedman E."/>
            <person name="Gellesch M."/>
            <person name="Goldberg J."/>
            <person name="Griggs A."/>
            <person name="Gujja S."/>
            <person name="Heilman E."/>
            <person name="Heiman D."/>
            <person name="Howarth C."/>
            <person name="Mehta T."/>
            <person name="Neiman D."/>
            <person name="Pearson M."/>
            <person name="Roberts A."/>
            <person name="Saif S."/>
            <person name="Shea T."/>
            <person name="Shenoy N."/>
            <person name="Sisk P."/>
            <person name="Stolte C."/>
            <person name="Sykes S."/>
            <person name="White J."/>
            <person name="Yandava C."/>
            <person name="Burger G."/>
            <person name="Gray M.W."/>
            <person name="Holland P.W.H."/>
            <person name="King N."/>
            <person name="Lang F.B.F."/>
            <person name="Roger A.J."/>
            <person name="Ruiz-Trillo I."/>
            <person name="Haas B."/>
            <person name="Nusbaum C."/>
            <person name="Birren B."/>
        </authorList>
    </citation>
    <scope>NUCLEOTIDE SEQUENCE [LARGE SCALE GENOMIC DNA]</scope>
    <source>
        <strain evidence="4 5">JP610</strain>
    </source>
</reference>
<accession>A0A0L0G439</accession>
<feature type="region of interest" description="Disordered" evidence="2">
    <location>
        <begin position="775"/>
        <end position="830"/>
    </location>
</feature>
<gene>
    <name evidence="4" type="ORF">SARC_03902</name>
</gene>
<dbReference type="InterPro" id="IPR001192">
    <property type="entry name" value="PI-PLC_fam"/>
</dbReference>
<keyword evidence="1" id="KW-0443">Lipid metabolism</keyword>
<dbReference type="InterPro" id="IPR000909">
    <property type="entry name" value="PLipase_C_PInositol-sp_X_dom"/>
</dbReference>
<organism evidence="4 5">
    <name type="scientific">Sphaeroforma arctica JP610</name>
    <dbReference type="NCBI Taxonomy" id="667725"/>
    <lineage>
        <taxon>Eukaryota</taxon>
        <taxon>Ichthyosporea</taxon>
        <taxon>Ichthyophonida</taxon>
        <taxon>Sphaeroforma</taxon>
    </lineage>
</organism>
<dbReference type="STRING" id="667725.A0A0L0G439"/>
<feature type="compositionally biased region" description="Polar residues" evidence="2">
    <location>
        <begin position="965"/>
        <end position="976"/>
    </location>
</feature>
<comment type="catalytic activity">
    <reaction evidence="1">
        <text>a 1,2-diacyl-sn-glycero-3-phospho-(1D-myo-inositol-4,5-bisphosphate) + H2O = 1D-myo-inositol 1,4,5-trisphosphate + a 1,2-diacyl-sn-glycerol + H(+)</text>
        <dbReference type="Rhea" id="RHEA:33179"/>
        <dbReference type="ChEBI" id="CHEBI:15377"/>
        <dbReference type="ChEBI" id="CHEBI:15378"/>
        <dbReference type="ChEBI" id="CHEBI:17815"/>
        <dbReference type="ChEBI" id="CHEBI:58456"/>
        <dbReference type="ChEBI" id="CHEBI:203600"/>
        <dbReference type="EC" id="3.1.4.11"/>
    </reaction>
</comment>
<feature type="compositionally biased region" description="Basic and acidic residues" evidence="2">
    <location>
        <begin position="997"/>
        <end position="1007"/>
    </location>
</feature>
<name>A0A0L0G439_9EUKA</name>
<dbReference type="Gene3D" id="3.20.20.190">
    <property type="entry name" value="Phosphatidylinositol (PI) phosphodiesterase"/>
    <property type="match status" value="2"/>
</dbReference>
<feature type="compositionally biased region" description="Low complexity" evidence="2">
    <location>
        <begin position="1185"/>
        <end position="1196"/>
    </location>
</feature>
<evidence type="ECO:0000313" key="4">
    <source>
        <dbReference type="EMBL" id="KNC83877.1"/>
    </source>
</evidence>
<dbReference type="GO" id="GO:0016042">
    <property type="term" value="P:lipid catabolic process"/>
    <property type="evidence" value="ECO:0007669"/>
    <property type="project" value="UniProtKB-KW"/>
</dbReference>
<protein>
    <recommendedName>
        <fullName evidence="1">Phosphoinositide phospholipase C</fullName>
        <ecNumber evidence="1">3.1.4.11</ecNumber>
    </recommendedName>
</protein>
<dbReference type="SMART" id="SM00149">
    <property type="entry name" value="PLCYc"/>
    <property type="match status" value="1"/>
</dbReference>
<proteinExistence type="predicted"/>
<dbReference type="EMBL" id="KQ241804">
    <property type="protein sequence ID" value="KNC83877.1"/>
    <property type="molecule type" value="Genomic_DNA"/>
</dbReference>
<dbReference type="InterPro" id="IPR001711">
    <property type="entry name" value="PLipase_C_Pinositol-sp_Y"/>
</dbReference>
<sequence length="1470" mass="160794">MKDLGLPLKMKTLKDTIDKTTPATHTSPSASHDKRLVDEIGFEALYYEWVTCNSVEQALEWIAIESDSGWIPFGELQSFLIQVQLESQAEDDEYIWNIIRTFGDPEARCGGAAGLSRLQFSAFLKNINENSLLDPAYTRHHMDMHHPINEYFINSSHNTYLMGDQLQSESSCEAYIRALRAGCRCIEFDCWDGKNGQPVIYHGYTITTKILFEDVVIAVAEHAFDATDYPLIISIENHCSVAQQRFMAETFHKHMSHLLLMDTLEEEGSEPGEYCTQLPSPEQLKRKILIKNKKIGDASKAGDSPDRRASENCESMSLDDLEDVSFAVKQGKLKLYTGEYVGNDVPQDDSRAWQEFYFVLTGEALHWVETPQSETPGQLEQSQYTGEGELSQIDSVVSTTDEVLEVSKLDITETLSMSPVTSRKTHDVPSLSLPIISSEDYAFDGDEQVSINMTNEVANTSLAPPLSKRRTLTTVISAGVLEDEKFAIKASTWYARTNSVSVDDCVVFGSEWTRDAAEMLLLRCIAHGVWLLRETQPDDIDVEAVAGAEMSGVAGCRQKKRIILSVYDGCGPHPRFHHIALHFSTGTICMNLTPTSINFEPTAAEISIPLLRCDDSESDGLTAVEIQSTTHDKPLAGASDEKASHDWNTKDNGVVFQSDVTTSSGINVLDDDSLGRVNVGNSNYDGFKTIRELIMYYRTNPLPVNGVSGLVLKDTVALPDTLPEDDKFVAASRTASKVGEVGVPKPASTPTTLESAPAIPMTTNWNRQSPLILPNPIHAPVSKPTSTIKNTTSPHNTEKISREGSQREHSLRPPTPTPMTSSPSTPTPKTIGLASASGSNLCAVATSGCDFDDTGVLQEGSCCVASDIACDADVHSAIEVVCCTEDKSMIEQTTWNSRKQKTENVPAAGITLGIQSQPPNSRSYKARSMPMPSVADPISLESIDSGGGTLPQDCLSQKIAVARSTSHITRSGTGSSAVLPLRVRRNSTRVGAGRKSSISEHSKRSDSVVRQSKGQQAALKNERGVMSLSGCHVKFDESESCPNVLRIHGPVDALKLAKIPTKHVQAGHLGSSSTPILHGVRSNRCDTLSTEGVHVCTEVLSPNPLVATVINKDSRGERSERYSSSCSNLLSSNETTMYASMTSLTEQWDEIHAAIYSQDDKRHKSRTRSEKRSSIDSQSETRKASSSSSILTTTSSKPFSGNTRAASIPSASQFATTITVSSSNTQDLVEWCDAVKNIADRRTSAELKERDERIAREAACGIDQMLSDLVRYFVPVRFTTFEKSAAINRCYELTSFPEPRAMTMAKKSPTSYVVYNARQACRIYPAARRVDSSNYDPTWFWGVGCSMVSLNFQNPDKHMQLNNGFFVSNGGCGYILKPPQLRSINSTFNPLDPVTFPGSVRKLQIKIITGQHLKLTAKKSKKSAKLGQAKKLKTKGNGGLFVSVDLTGVQADHVCLGQSSIQCMSLNLSS</sequence>
<dbReference type="EC" id="3.1.4.11" evidence="1"/>
<feature type="compositionally biased region" description="Polar residues" evidence="2">
    <location>
        <begin position="783"/>
        <end position="795"/>
    </location>
</feature>
<dbReference type="PRINTS" id="PR00390">
    <property type="entry name" value="PHPHLIPASEC"/>
</dbReference>
<dbReference type="eggNOG" id="KOG1264">
    <property type="taxonomic scope" value="Eukaryota"/>
</dbReference>
<dbReference type="PANTHER" id="PTHR10336">
    <property type="entry name" value="PHOSPHOINOSITIDE-SPECIFIC PHOSPHOLIPASE C FAMILY PROTEIN"/>
    <property type="match status" value="1"/>
</dbReference>
<feature type="region of interest" description="Disordered" evidence="2">
    <location>
        <begin position="965"/>
        <end position="1018"/>
    </location>
</feature>
<dbReference type="RefSeq" id="XP_014157779.1">
    <property type="nucleotide sequence ID" value="XM_014302304.1"/>
</dbReference>
<feature type="compositionally biased region" description="Basic and acidic residues" evidence="2">
    <location>
        <begin position="1158"/>
        <end position="1183"/>
    </location>
</feature>
<dbReference type="CDD" id="cd08558">
    <property type="entry name" value="PI-PLCc_eukaryota"/>
    <property type="match status" value="1"/>
</dbReference>
<evidence type="ECO:0000256" key="1">
    <source>
        <dbReference type="RuleBase" id="RU361133"/>
    </source>
</evidence>
<dbReference type="PANTHER" id="PTHR10336:SF159">
    <property type="entry name" value="1-PHOSPHATIDYLINOSITOL 4,5-BISPHOSPHATE PHOSPHODIESTERASE GAMMA"/>
    <property type="match status" value="1"/>
</dbReference>
<feature type="compositionally biased region" description="Basic and acidic residues" evidence="2">
    <location>
        <begin position="796"/>
        <end position="811"/>
    </location>
</feature>
<feature type="compositionally biased region" description="Low complexity" evidence="2">
    <location>
        <begin position="818"/>
        <end position="828"/>
    </location>
</feature>
<dbReference type="GeneID" id="25904406"/>
<dbReference type="Pfam" id="PF00388">
    <property type="entry name" value="PI-PLC-X"/>
    <property type="match status" value="1"/>
</dbReference>
<dbReference type="InterPro" id="IPR017946">
    <property type="entry name" value="PLC-like_Pdiesterase_TIM-brl"/>
</dbReference>
<dbReference type="Proteomes" id="UP000054560">
    <property type="component" value="Unassembled WGS sequence"/>
</dbReference>
<evidence type="ECO:0000256" key="2">
    <source>
        <dbReference type="SAM" id="MobiDB-lite"/>
    </source>
</evidence>
<dbReference type="GO" id="GO:0048015">
    <property type="term" value="P:phosphatidylinositol-mediated signaling"/>
    <property type="evidence" value="ECO:0007669"/>
    <property type="project" value="TreeGrafter"/>
</dbReference>
<keyword evidence="5" id="KW-1185">Reference proteome</keyword>
<feature type="domain" description="PI-PLC Y-box" evidence="3">
    <location>
        <begin position="1266"/>
        <end position="1382"/>
    </location>
</feature>
<dbReference type="SMART" id="SM00148">
    <property type="entry name" value="PLCXc"/>
    <property type="match status" value="1"/>
</dbReference>
<keyword evidence="1" id="KW-0442">Lipid degradation</keyword>
<evidence type="ECO:0000259" key="3">
    <source>
        <dbReference type="PROSITE" id="PS50008"/>
    </source>
</evidence>
<dbReference type="GO" id="GO:0032587">
    <property type="term" value="C:ruffle membrane"/>
    <property type="evidence" value="ECO:0007669"/>
    <property type="project" value="TreeGrafter"/>
</dbReference>
<dbReference type="SUPFAM" id="SSF51695">
    <property type="entry name" value="PLC-like phosphodiesterases"/>
    <property type="match status" value="2"/>
</dbReference>
<dbReference type="eggNOG" id="KOG1265">
    <property type="taxonomic scope" value="Eukaryota"/>
</dbReference>
<dbReference type="GO" id="GO:0051209">
    <property type="term" value="P:release of sequestered calcium ion into cytosol"/>
    <property type="evidence" value="ECO:0007669"/>
    <property type="project" value="TreeGrafter"/>
</dbReference>